<name>A0A561EJ72_9ACTN</name>
<comment type="caution">
    <text evidence="3">The sequence shown here is derived from an EMBL/GenBank/DDBJ whole genome shotgun (WGS) entry which is preliminary data.</text>
</comment>
<sequence>MRRTLLLPAAAVALSAALVAGCGGAGKTPPTGASGNPPGSSAPQTPTPPTAPQSPTPQTPTPGPTESNPAGDIPDTQAFVVYQPPDGGFALKVPEGWARLTAGTAIVFTDKLNRIEIASASVPAAPTPQSVTSQVVPALQKQVPKFAMGAVTTVSRPAGQAVLMTYQGDSAPDPVTGKVVRDAFERYAFYHNGREVDLTLSGPVAADNKDPWRIVTDSFGWK</sequence>
<feature type="chain" id="PRO_5038445497" description="Lipoprotein LpqN" evidence="2">
    <location>
        <begin position="21"/>
        <end position="222"/>
    </location>
</feature>
<evidence type="ECO:0000256" key="2">
    <source>
        <dbReference type="SAM" id="SignalP"/>
    </source>
</evidence>
<gene>
    <name evidence="3" type="ORF">FB465_0581</name>
</gene>
<evidence type="ECO:0008006" key="5">
    <source>
        <dbReference type="Google" id="ProtNLM"/>
    </source>
</evidence>
<evidence type="ECO:0000313" key="3">
    <source>
        <dbReference type="EMBL" id="TWE15658.1"/>
    </source>
</evidence>
<keyword evidence="2" id="KW-0732">Signal</keyword>
<feature type="signal peptide" evidence="2">
    <location>
        <begin position="1"/>
        <end position="20"/>
    </location>
</feature>
<dbReference type="EMBL" id="VIVR01000001">
    <property type="protein sequence ID" value="TWE15658.1"/>
    <property type="molecule type" value="Genomic_DNA"/>
</dbReference>
<dbReference type="AlphaFoldDB" id="A0A561EJ72"/>
<accession>A0A561EJ72</accession>
<protein>
    <recommendedName>
        <fullName evidence="5">Lipoprotein LpqN</fullName>
    </recommendedName>
</protein>
<evidence type="ECO:0000256" key="1">
    <source>
        <dbReference type="SAM" id="MobiDB-lite"/>
    </source>
</evidence>
<proteinExistence type="predicted"/>
<dbReference type="PROSITE" id="PS51257">
    <property type="entry name" value="PROKAR_LIPOPROTEIN"/>
    <property type="match status" value="1"/>
</dbReference>
<evidence type="ECO:0000313" key="4">
    <source>
        <dbReference type="Proteomes" id="UP000318416"/>
    </source>
</evidence>
<feature type="compositionally biased region" description="Pro residues" evidence="1">
    <location>
        <begin position="45"/>
        <end position="63"/>
    </location>
</feature>
<dbReference type="OrthoDB" id="9102188at2"/>
<feature type="region of interest" description="Disordered" evidence="1">
    <location>
        <begin position="28"/>
        <end position="79"/>
    </location>
</feature>
<keyword evidence="4" id="KW-1185">Reference proteome</keyword>
<dbReference type="Proteomes" id="UP000318416">
    <property type="component" value="Unassembled WGS sequence"/>
</dbReference>
<reference evidence="3 4" key="1">
    <citation type="submission" date="2019-06" db="EMBL/GenBank/DDBJ databases">
        <title>Sequencing the genomes of 1000 actinobacteria strains.</title>
        <authorList>
            <person name="Klenk H.-P."/>
        </authorList>
    </citation>
    <scope>NUCLEOTIDE SEQUENCE [LARGE SCALE GENOMIC DNA]</scope>
    <source>
        <strain evidence="3 4">DSM 41649</strain>
    </source>
</reference>
<organism evidence="3 4">
    <name type="scientific">Kitasatospora atroaurantiaca</name>
    <dbReference type="NCBI Taxonomy" id="285545"/>
    <lineage>
        <taxon>Bacteria</taxon>
        <taxon>Bacillati</taxon>
        <taxon>Actinomycetota</taxon>
        <taxon>Actinomycetes</taxon>
        <taxon>Kitasatosporales</taxon>
        <taxon>Streptomycetaceae</taxon>
        <taxon>Kitasatospora</taxon>
    </lineage>
</organism>